<feature type="region of interest" description="Disordered" evidence="11">
    <location>
        <begin position="1"/>
        <end position="41"/>
    </location>
</feature>
<keyword evidence="7" id="KW-1133">Transmembrane helix</keyword>
<evidence type="ECO:0000256" key="2">
    <source>
        <dbReference type="ARBA" id="ARBA00007984"/>
    </source>
</evidence>
<feature type="region of interest" description="Disordered" evidence="11">
    <location>
        <begin position="57"/>
        <end position="88"/>
    </location>
</feature>
<proteinExistence type="inferred from homology"/>
<keyword evidence="5" id="KW-0053">Apoptosis</keyword>
<dbReference type="GO" id="GO:0006915">
    <property type="term" value="P:apoptotic process"/>
    <property type="evidence" value="ECO:0007669"/>
    <property type="project" value="UniProtKB-KW"/>
</dbReference>
<keyword evidence="8" id="KW-0472">Membrane</keyword>
<organism evidence="12 13">
    <name type="scientific">Caerostris darwini</name>
    <dbReference type="NCBI Taxonomy" id="1538125"/>
    <lineage>
        <taxon>Eukaryota</taxon>
        <taxon>Metazoa</taxon>
        <taxon>Ecdysozoa</taxon>
        <taxon>Arthropoda</taxon>
        <taxon>Chelicerata</taxon>
        <taxon>Arachnida</taxon>
        <taxon>Araneae</taxon>
        <taxon>Araneomorphae</taxon>
        <taxon>Entelegynae</taxon>
        <taxon>Araneoidea</taxon>
        <taxon>Araneidae</taxon>
        <taxon>Caerostris</taxon>
    </lineage>
</organism>
<evidence type="ECO:0000256" key="6">
    <source>
        <dbReference type="ARBA" id="ARBA00022824"/>
    </source>
</evidence>
<dbReference type="AlphaFoldDB" id="A0AAV4UI44"/>
<evidence type="ECO:0000256" key="7">
    <source>
        <dbReference type="ARBA" id="ARBA00022989"/>
    </source>
</evidence>
<comment type="function">
    <text evidence="10">Critical mediator, in cooperation with CASP4, of endoplasmic reticulum-stress induced apoptosis. Required or the activation of CASP4 following endoplasmic reticulum stress.</text>
</comment>
<evidence type="ECO:0000256" key="10">
    <source>
        <dbReference type="ARBA" id="ARBA00024938"/>
    </source>
</evidence>
<protein>
    <submittedName>
        <fullName evidence="12">Transmembrane protein 214</fullName>
    </submittedName>
</protein>
<dbReference type="PANTHER" id="PTHR13448">
    <property type="entry name" value="TRANSMEMBRANE PROTEIN 214"/>
    <property type="match status" value="1"/>
</dbReference>
<gene>
    <name evidence="12" type="primary">Tmem214</name>
    <name evidence="12" type="ORF">CDAR_368151</name>
</gene>
<evidence type="ECO:0000256" key="11">
    <source>
        <dbReference type="SAM" id="MobiDB-lite"/>
    </source>
</evidence>
<comment type="similarity">
    <text evidence="2">Belongs to the TMEM214 family.</text>
</comment>
<dbReference type="GO" id="GO:0005794">
    <property type="term" value="C:Golgi apparatus"/>
    <property type="evidence" value="ECO:0007669"/>
    <property type="project" value="TreeGrafter"/>
</dbReference>
<name>A0AAV4UI44_9ARAC</name>
<keyword evidence="4 12" id="KW-0812">Transmembrane</keyword>
<keyword evidence="9" id="KW-0325">Glycoprotein</keyword>
<dbReference type="PANTHER" id="PTHR13448:SF0">
    <property type="entry name" value="TRANSMEMBRANE PROTEIN 214"/>
    <property type="match status" value="1"/>
</dbReference>
<evidence type="ECO:0000256" key="4">
    <source>
        <dbReference type="ARBA" id="ARBA00022692"/>
    </source>
</evidence>
<reference evidence="12 13" key="1">
    <citation type="submission" date="2021-06" db="EMBL/GenBank/DDBJ databases">
        <title>Caerostris darwini draft genome.</title>
        <authorList>
            <person name="Kono N."/>
            <person name="Arakawa K."/>
        </authorList>
    </citation>
    <scope>NUCLEOTIDE SEQUENCE [LARGE SCALE GENOMIC DNA]</scope>
</reference>
<comment type="subcellular location">
    <subcellularLocation>
        <location evidence="1">Endoplasmic reticulum membrane</location>
        <topology evidence="1">Multi-pass membrane protein</topology>
    </subcellularLocation>
</comment>
<dbReference type="EMBL" id="BPLQ01011335">
    <property type="protein sequence ID" value="GIY57426.1"/>
    <property type="molecule type" value="Genomic_DNA"/>
</dbReference>
<evidence type="ECO:0000256" key="8">
    <source>
        <dbReference type="ARBA" id="ARBA00023136"/>
    </source>
</evidence>
<evidence type="ECO:0000313" key="12">
    <source>
        <dbReference type="EMBL" id="GIY57426.1"/>
    </source>
</evidence>
<comment type="subunit">
    <text evidence="3">Constitutively interacts with CASP4; required for the localization of procaspase 4 to the ER.</text>
</comment>
<sequence>MANGQWEVVGGKTKKSKSKSSTAKTTSKEKNKENTAFEVSGPIKESQTVFNAFLEQEKKEIPKPKVNGSEAQKTSDKNAQKKKKGEKKPTVAKVTLEDVFASIKEEEVKNHLATLEVLCPNAPLLWLKDLTSFLNLKLDIPVDDLTFSSKPLGYPFMLLHKKVQKQILGVFKKCTPQMLQVFYEFSLQNMVQDILKGLHTLGYRVMLQCLANENPSVALTNLPKCVELCTSHQNRQNICLSVLWAAGQAGNYNVEAGFRVWIDLMFPLIGTKNCTNYAVDYVEKLISGVDITKCDKSLLGVRDLFPVLDFIYSKELVKSVQKRLVAVYPTLKVLSYGPDPENVLRNYFPSYLRRLEPQCPQPLKEEILSSLMYCLEKDTRCYSIWRQLYNQHFVQSKLLISHINEQWEKVSPKFPKRCLRETLSVFQVTNEELLSSNKKNLHDIEECILITKELLSKLNSGTFSWLRFIFLLIVVVGLVLTSDILSQGSFAESYTGKFMKDSGLLVVCAQVNEKLKYFQGRAQKLSEKYFPVVALWFQETVLPFLELFMKRLSASLVFLWESTLGLRMWCSRTLPPLLALTENYFATYCGALCSLLKSFAVLFSKLALDALAYAFNAADTFATWLQANPQVMEVLGTIKSFAISLGDNLQQNAIHLFQLVKSYIPVLS</sequence>
<evidence type="ECO:0000256" key="9">
    <source>
        <dbReference type="ARBA" id="ARBA00023180"/>
    </source>
</evidence>
<comment type="caution">
    <text evidence="12">The sequence shown here is derived from an EMBL/GenBank/DDBJ whole genome shotgun (WGS) entry which is preliminary data.</text>
</comment>
<evidence type="ECO:0000256" key="3">
    <source>
        <dbReference type="ARBA" id="ARBA00011720"/>
    </source>
</evidence>
<evidence type="ECO:0000313" key="13">
    <source>
        <dbReference type="Proteomes" id="UP001054837"/>
    </source>
</evidence>
<dbReference type="GO" id="GO:0005789">
    <property type="term" value="C:endoplasmic reticulum membrane"/>
    <property type="evidence" value="ECO:0007669"/>
    <property type="project" value="UniProtKB-SubCell"/>
</dbReference>
<dbReference type="Proteomes" id="UP001054837">
    <property type="component" value="Unassembled WGS sequence"/>
</dbReference>
<dbReference type="Pfam" id="PF10151">
    <property type="entry name" value="TMEM214"/>
    <property type="match status" value="1"/>
</dbReference>
<feature type="compositionally biased region" description="Basic and acidic residues" evidence="11">
    <location>
        <begin position="26"/>
        <end position="35"/>
    </location>
</feature>
<accession>A0AAV4UI44</accession>
<dbReference type="InterPro" id="IPR019308">
    <property type="entry name" value="TMEM214"/>
</dbReference>
<evidence type="ECO:0000256" key="1">
    <source>
        <dbReference type="ARBA" id="ARBA00004477"/>
    </source>
</evidence>
<evidence type="ECO:0000256" key="5">
    <source>
        <dbReference type="ARBA" id="ARBA00022703"/>
    </source>
</evidence>
<keyword evidence="13" id="KW-1185">Reference proteome</keyword>
<keyword evidence="6" id="KW-0256">Endoplasmic reticulum</keyword>